<dbReference type="CDD" id="cd03784">
    <property type="entry name" value="GT1_Gtf-like"/>
    <property type="match status" value="1"/>
</dbReference>
<dbReference type="InterPro" id="IPR010610">
    <property type="entry name" value="EryCIII-like_C"/>
</dbReference>
<feature type="domain" description="Erythromycin biosynthesis protein CIII-like C-terminal" evidence="1">
    <location>
        <begin position="74"/>
        <end position="179"/>
    </location>
</feature>
<evidence type="ECO:0000259" key="1">
    <source>
        <dbReference type="Pfam" id="PF06722"/>
    </source>
</evidence>
<dbReference type="RefSeq" id="WP_190960150.1">
    <property type="nucleotide sequence ID" value="NZ_JACJTU010000101.1"/>
</dbReference>
<keyword evidence="3" id="KW-1185">Reference proteome</keyword>
<proteinExistence type="predicted"/>
<dbReference type="EMBL" id="JACJTU010000101">
    <property type="protein sequence ID" value="MBD2739663.1"/>
    <property type="molecule type" value="Genomic_DNA"/>
</dbReference>
<evidence type="ECO:0000313" key="3">
    <source>
        <dbReference type="Proteomes" id="UP000637383"/>
    </source>
</evidence>
<organism evidence="2 3">
    <name type="scientific">Nostoc paludosum FACHB-159</name>
    <dbReference type="NCBI Taxonomy" id="2692908"/>
    <lineage>
        <taxon>Bacteria</taxon>
        <taxon>Bacillati</taxon>
        <taxon>Cyanobacteriota</taxon>
        <taxon>Cyanophyceae</taxon>
        <taxon>Nostocales</taxon>
        <taxon>Nostocaceae</taxon>
        <taxon>Nostoc</taxon>
    </lineage>
</organism>
<sequence length="201" mass="22000">MTGFWFIDRADEYEDEAPDELLDFLGRKQAPLCFGFGSMTMPNPEYLTYYIVEALKKTRQGGIILSGWGNVGKIVNIKDSLRVFAMSDVPHDWLLPQVKAMVHHGGAGTTAAVLRAGIPSVTVPFFADQPVWGEMLMRLGVSPTPIPYKEVSEKTLAAAIEVVLGDEAMLQKAQDLGEKIRGEDGVANAVEAFHRHLGLIG</sequence>
<dbReference type="Proteomes" id="UP000637383">
    <property type="component" value="Unassembled WGS sequence"/>
</dbReference>
<comment type="caution">
    <text evidence="2">The sequence shown here is derived from an EMBL/GenBank/DDBJ whole genome shotgun (WGS) entry which is preliminary data.</text>
</comment>
<dbReference type="PANTHER" id="PTHR48050:SF13">
    <property type="entry name" value="STEROL 3-BETA-GLUCOSYLTRANSFERASE UGT80A2"/>
    <property type="match status" value="1"/>
</dbReference>
<protein>
    <submittedName>
        <fullName evidence="2">Glycosyltransferase family 1 protein</fullName>
    </submittedName>
</protein>
<dbReference type="Gene3D" id="3.40.50.2000">
    <property type="entry name" value="Glycogen Phosphorylase B"/>
    <property type="match status" value="1"/>
</dbReference>
<dbReference type="SUPFAM" id="SSF53756">
    <property type="entry name" value="UDP-Glycosyltransferase/glycogen phosphorylase"/>
    <property type="match status" value="1"/>
</dbReference>
<reference evidence="2 3" key="1">
    <citation type="journal article" date="2020" name="ISME J.">
        <title>Comparative genomics reveals insights into cyanobacterial evolution and habitat adaptation.</title>
        <authorList>
            <person name="Chen M.Y."/>
            <person name="Teng W.K."/>
            <person name="Zhao L."/>
            <person name="Hu C.X."/>
            <person name="Zhou Y.K."/>
            <person name="Han B.P."/>
            <person name="Song L.R."/>
            <person name="Shu W.S."/>
        </authorList>
    </citation>
    <scope>NUCLEOTIDE SEQUENCE [LARGE SCALE GENOMIC DNA]</scope>
    <source>
        <strain evidence="2 3">FACHB-159</strain>
    </source>
</reference>
<evidence type="ECO:0000313" key="2">
    <source>
        <dbReference type="EMBL" id="MBD2739663.1"/>
    </source>
</evidence>
<dbReference type="PANTHER" id="PTHR48050">
    <property type="entry name" value="STEROL 3-BETA-GLUCOSYLTRANSFERASE"/>
    <property type="match status" value="1"/>
</dbReference>
<name>A0ABR8KJB4_9NOSO</name>
<dbReference type="InterPro" id="IPR050426">
    <property type="entry name" value="Glycosyltransferase_28"/>
</dbReference>
<accession>A0ABR8KJB4</accession>
<gene>
    <name evidence="2" type="ORF">H6H03_38435</name>
</gene>
<dbReference type="InterPro" id="IPR002213">
    <property type="entry name" value="UDP_glucos_trans"/>
</dbReference>
<dbReference type="Pfam" id="PF06722">
    <property type="entry name" value="EryCIII-like_C"/>
    <property type="match status" value="1"/>
</dbReference>